<sequence length="83" mass="9819">MKFNLIKGCVCDSMTADDVEMADMTEEQLLKTLDTLYNWYRKHPQNVQSLVMHSIECYYDTYESDDHPCECCGDYVETMTWEI</sequence>
<name>A0A8S5TL36_9CAUD</name>
<reference evidence="1" key="1">
    <citation type="journal article" date="2021" name="Proc. Natl. Acad. Sci. U.S.A.">
        <title>A Catalog of Tens of Thousands of Viruses from Human Metagenomes Reveals Hidden Associations with Chronic Diseases.</title>
        <authorList>
            <person name="Tisza M.J."/>
            <person name="Buck C.B."/>
        </authorList>
    </citation>
    <scope>NUCLEOTIDE SEQUENCE</scope>
    <source>
        <strain evidence="1">Ctz6O13</strain>
    </source>
</reference>
<proteinExistence type="predicted"/>
<evidence type="ECO:0000313" key="1">
    <source>
        <dbReference type="EMBL" id="DAF63771.1"/>
    </source>
</evidence>
<protein>
    <submittedName>
        <fullName evidence="1">Uncharacterized protein</fullName>
    </submittedName>
</protein>
<dbReference type="EMBL" id="BK032843">
    <property type="protein sequence ID" value="DAF63771.1"/>
    <property type="molecule type" value="Genomic_DNA"/>
</dbReference>
<accession>A0A8S5TL36</accession>
<organism evidence="1">
    <name type="scientific">Podoviridae sp. ctz6O13</name>
    <dbReference type="NCBI Taxonomy" id="2827757"/>
    <lineage>
        <taxon>Viruses</taxon>
        <taxon>Duplodnaviria</taxon>
        <taxon>Heunggongvirae</taxon>
        <taxon>Uroviricota</taxon>
        <taxon>Caudoviricetes</taxon>
    </lineage>
</organism>